<organism evidence="1 2">
    <name type="scientific">Dyadobacter fermentans (strain ATCC 700827 / DSM 18053 / CIP 107007 / KCTC 52180 / NS114)</name>
    <dbReference type="NCBI Taxonomy" id="471854"/>
    <lineage>
        <taxon>Bacteria</taxon>
        <taxon>Pseudomonadati</taxon>
        <taxon>Bacteroidota</taxon>
        <taxon>Cytophagia</taxon>
        <taxon>Cytophagales</taxon>
        <taxon>Spirosomataceae</taxon>
        <taxon>Dyadobacter</taxon>
    </lineage>
</organism>
<reference evidence="1 2" key="1">
    <citation type="journal article" date="2009" name="Stand. Genomic Sci.">
        <title>Complete genome sequence of Dyadobacter fermentans type strain (NS114).</title>
        <authorList>
            <person name="Lang E."/>
            <person name="Lapidus A."/>
            <person name="Chertkov O."/>
            <person name="Brettin T."/>
            <person name="Detter J.C."/>
            <person name="Han C."/>
            <person name="Copeland A."/>
            <person name="Glavina Del Rio T."/>
            <person name="Nolan M."/>
            <person name="Chen F."/>
            <person name="Lucas S."/>
            <person name="Tice H."/>
            <person name="Cheng J.F."/>
            <person name="Land M."/>
            <person name="Hauser L."/>
            <person name="Chang Y.J."/>
            <person name="Jeffries C.D."/>
            <person name="Kopitz M."/>
            <person name="Bruce D."/>
            <person name="Goodwin L."/>
            <person name="Pitluck S."/>
            <person name="Ovchinnikova G."/>
            <person name="Pati A."/>
            <person name="Ivanova N."/>
            <person name="Mavrommatis K."/>
            <person name="Chen A."/>
            <person name="Palaniappan K."/>
            <person name="Chain P."/>
            <person name="Bristow J."/>
            <person name="Eisen J.A."/>
            <person name="Markowitz V."/>
            <person name="Hugenholtz P."/>
            <person name="Goker M."/>
            <person name="Rohde M."/>
            <person name="Kyrpides N.C."/>
            <person name="Klenk H.P."/>
        </authorList>
    </citation>
    <scope>NUCLEOTIDE SEQUENCE [LARGE SCALE GENOMIC DNA]</scope>
    <source>
        <strain evidence="2">ATCC 700827 / DSM 18053 / CIP 107007 / KCTC 52180 / NS114</strain>
    </source>
</reference>
<dbReference type="Proteomes" id="UP000002011">
    <property type="component" value="Chromosome"/>
</dbReference>
<dbReference type="AlphaFoldDB" id="C6VVG2"/>
<proteinExistence type="predicted"/>
<dbReference type="KEGG" id="dfe:Dfer_5501"/>
<gene>
    <name evidence="1" type="ordered locus">Dfer_5501</name>
</gene>
<evidence type="ECO:0000313" key="1">
    <source>
        <dbReference type="EMBL" id="ACT96692.1"/>
    </source>
</evidence>
<dbReference type="HOGENOM" id="CLU_1552874_0_0_10"/>
<evidence type="ECO:0000313" key="2">
    <source>
        <dbReference type="Proteomes" id="UP000002011"/>
    </source>
</evidence>
<name>C6VVG2_DYAFD</name>
<sequence length="172" mass="19499">MYCRWAKPAIFPRYSFADTRCSLQVMKGRIIGLKLKNDQKSLRKAAERAAEGFIEFAQAAEAFGKAAIETHRKLAEGYCRAIGKLLVLSVYDRIIWTYPAYSRRSKKNTRLQRVARQGAAAAAARLSILSDLRQKRAFGRGRSGRPHYTFGGWRLAVRPEKPSKSLQAMPYD</sequence>
<keyword evidence="2" id="KW-1185">Reference proteome</keyword>
<dbReference type="EMBL" id="CP001619">
    <property type="protein sequence ID" value="ACT96692.1"/>
    <property type="molecule type" value="Genomic_DNA"/>
</dbReference>
<accession>C6VVG2</accession>
<protein>
    <submittedName>
        <fullName evidence="1">Uncharacterized protein</fullName>
    </submittedName>
</protein>